<proteinExistence type="predicted"/>
<dbReference type="Pfam" id="PF06293">
    <property type="entry name" value="Kdo"/>
    <property type="match status" value="1"/>
</dbReference>
<dbReference type="InterPro" id="IPR011009">
    <property type="entry name" value="Kinase-like_dom_sf"/>
</dbReference>
<comment type="caution">
    <text evidence="1">The sequence shown here is derived from an EMBL/GenBank/DDBJ whole genome shotgun (WGS) entry which is preliminary data.</text>
</comment>
<name>A0A7C5IZL5_9GAMM</name>
<reference evidence="1" key="1">
    <citation type="journal article" date="2020" name="mSystems">
        <title>Genome- and Community-Level Interaction Insights into Carbon Utilization and Element Cycling Functions of Hydrothermarchaeota in Hydrothermal Sediment.</title>
        <authorList>
            <person name="Zhou Z."/>
            <person name="Liu Y."/>
            <person name="Xu W."/>
            <person name="Pan J."/>
            <person name="Luo Z.H."/>
            <person name="Li M."/>
        </authorList>
    </citation>
    <scope>NUCLEOTIDE SEQUENCE [LARGE SCALE GENOMIC DNA]</scope>
    <source>
        <strain evidence="1">HyVt-535</strain>
    </source>
</reference>
<dbReference type="Proteomes" id="UP000886100">
    <property type="component" value="Unassembled WGS sequence"/>
</dbReference>
<sequence length="461" mass="51991">MPFDLVLGSLGPLRCEELLRLLPGRRMVFRGWWREKPVLAKVFTGSAAVRDAQRDLGAIAAMFRRGIPVPEPLLPEPVAAGAARVVLYEYLAGSLPFGEAWRCAGEVRRKALLAELFNLVAGQHEAGMVQEDPHLDNFLVDAAGAIRAIDGGAYRLGSGPLAGKPAQRNLGLLLAQFPRSAHAGVMAALEVYCRRRGFPDPAAFARGVCRHADRWRHYRARKLSEKCLRDCTEFLVREKGGLRIFQRRELDVRLLDEWISGALSGPARESDLLKAGNSQTVWVDRIGDRQVVVKRYNVKTRFHGLRRMLSSSRGRRSWRNAHRVRGYGIPTPRPLAYIEERHGLRRRAWLVTEKAGGERADRCFSGRHGDREKVRKVASVVAAFAQNGLVHGDMKASNFLVGKEDVQVIDLDSLSRPRWRWLRERGVRADRERFLRNWKDPELRAAFEAALAEAEGKRHLC</sequence>
<dbReference type="EMBL" id="DROM01000283">
    <property type="protein sequence ID" value="HHH13513.1"/>
    <property type="molecule type" value="Genomic_DNA"/>
</dbReference>
<protein>
    <submittedName>
        <fullName evidence="1">Uncharacterized protein</fullName>
    </submittedName>
</protein>
<dbReference type="AlphaFoldDB" id="A0A7C5IZL5"/>
<organism evidence="1">
    <name type="scientific">Thiolapillus brandeum</name>
    <dbReference type="NCBI Taxonomy" id="1076588"/>
    <lineage>
        <taxon>Bacteria</taxon>
        <taxon>Pseudomonadati</taxon>
        <taxon>Pseudomonadota</taxon>
        <taxon>Gammaproteobacteria</taxon>
        <taxon>Chromatiales</taxon>
        <taxon>Sedimenticolaceae</taxon>
        <taxon>Thiolapillus</taxon>
    </lineage>
</organism>
<gene>
    <name evidence="1" type="ORF">ENJ98_04690</name>
</gene>
<dbReference type="Gene3D" id="1.10.510.10">
    <property type="entry name" value="Transferase(Phosphotransferase) domain 1"/>
    <property type="match status" value="1"/>
</dbReference>
<dbReference type="SUPFAM" id="SSF56112">
    <property type="entry name" value="Protein kinase-like (PK-like)"/>
    <property type="match status" value="2"/>
</dbReference>
<accession>A0A7C5IZL5</accession>
<evidence type="ECO:0000313" key="1">
    <source>
        <dbReference type="EMBL" id="HHH13513.1"/>
    </source>
</evidence>